<proteinExistence type="predicted"/>
<accession>A0ABX1YDS5</accession>
<evidence type="ECO:0000313" key="3">
    <source>
        <dbReference type="EMBL" id="NOU78674.1"/>
    </source>
</evidence>
<gene>
    <name evidence="3" type="ORF">GC101_07235</name>
</gene>
<comment type="caution">
    <text evidence="3">The sequence shown here is derived from an EMBL/GenBank/DDBJ whole genome shotgun (WGS) entry which is preliminary data.</text>
</comment>
<keyword evidence="2" id="KW-1133">Transmembrane helix</keyword>
<keyword evidence="2" id="KW-0812">Transmembrane</keyword>
<dbReference type="Proteomes" id="UP000596857">
    <property type="component" value="Unassembled WGS sequence"/>
</dbReference>
<dbReference type="RefSeq" id="WP_171716696.1">
    <property type="nucleotide sequence ID" value="NZ_WHOB01000020.1"/>
</dbReference>
<evidence type="ECO:0000256" key="1">
    <source>
        <dbReference type="SAM" id="MobiDB-lite"/>
    </source>
</evidence>
<reference evidence="3 4" key="1">
    <citation type="submission" date="2019-10" db="EMBL/GenBank/DDBJ databases">
        <title>Description of Paenibacillus terricola sp. nov.</title>
        <authorList>
            <person name="Carlier A."/>
            <person name="Qi S."/>
        </authorList>
    </citation>
    <scope>NUCLEOTIDE SEQUENCE [LARGE SCALE GENOMIC DNA]</scope>
    <source>
        <strain evidence="3 4">LMG 31459</strain>
    </source>
</reference>
<feature type="compositionally biased region" description="Basic residues" evidence="1">
    <location>
        <begin position="51"/>
        <end position="65"/>
    </location>
</feature>
<feature type="region of interest" description="Disordered" evidence="1">
    <location>
        <begin position="1"/>
        <end position="83"/>
    </location>
</feature>
<feature type="transmembrane region" description="Helical" evidence="2">
    <location>
        <begin position="93"/>
        <end position="114"/>
    </location>
</feature>
<protein>
    <submittedName>
        <fullName evidence="3">Uncharacterized protein</fullName>
    </submittedName>
</protein>
<keyword evidence="2" id="KW-0472">Membrane</keyword>
<keyword evidence="4" id="KW-1185">Reference proteome</keyword>
<sequence>MSEELSRVRSRQKQYKGGGQSPVKENNGNGSSESAAGQLEAPVLAPGTLSRKVRHAEKPTSRKPKREVEQQEGEATPSRAQSYPSERIRFSKMFINSLIVIFVMLLAFLLFWGIKGAPPLHELWQ</sequence>
<evidence type="ECO:0000256" key="2">
    <source>
        <dbReference type="SAM" id="Phobius"/>
    </source>
</evidence>
<name>A0ABX1YDS5_9BACL</name>
<feature type="compositionally biased region" description="Polar residues" evidence="1">
    <location>
        <begin position="23"/>
        <end position="35"/>
    </location>
</feature>
<dbReference type="EMBL" id="WHOB01000020">
    <property type="protein sequence ID" value="NOU78674.1"/>
    <property type="molecule type" value="Genomic_DNA"/>
</dbReference>
<evidence type="ECO:0000313" key="4">
    <source>
        <dbReference type="Proteomes" id="UP000596857"/>
    </source>
</evidence>
<organism evidence="3 4">
    <name type="scientific">Paenibacillus phytohabitans</name>
    <dbReference type="NCBI Taxonomy" id="2654978"/>
    <lineage>
        <taxon>Bacteria</taxon>
        <taxon>Bacillati</taxon>
        <taxon>Bacillota</taxon>
        <taxon>Bacilli</taxon>
        <taxon>Bacillales</taxon>
        <taxon>Paenibacillaceae</taxon>
        <taxon>Paenibacillus</taxon>
    </lineage>
</organism>